<name>L8JZH2_9BACT</name>
<keyword evidence="3" id="KW-1185">Reference proteome</keyword>
<keyword evidence="1" id="KW-0472">Membrane</keyword>
<protein>
    <submittedName>
        <fullName evidence="2">Uncharacterized protein</fullName>
    </submittedName>
</protein>
<accession>L8JZH2</accession>
<evidence type="ECO:0000313" key="3">
    <source>
        <dbReference type="Proteomes" id="UP000011135"/>
    </source>
</evidence>
<feature type="transmembrane region" description="Helical" evidence="1">
    <location>
        <begin position="89"/>
        <end position="110"/>
    </location>
</feature>
<dbReference type="STRING" id="1237149.C900_02643"/>
<dbReference type="eggNOG" id="ENOG50332WQ">
    <property type="taxonomic scope" value="Bacteria"/>
</dbReference>
<dbReference type="AlphaFoldDB" id="L8JZH2"/>
<dbReference type="OrthoDB" id="667398at2"/>
<dbReference type="EMBL" id="AMZN01000004">
    <property type="protein sequence ID" value="ELR73558.1"/>
    <property type="molecule type" value="Genomic_DNA"/>
</dbReference>
<evidence type="ECO:0000256" key="1">
    <source>
        <dbReference type="SAM" id="Phobius"/>
    </source>
</evidence>
<gene>
    <name evidence="2" type="ORF">C900_02643</name>
</gene>
<proteinExistence type="predicted"/>
<reference evidence="2 3" key="1">
    <citation type="submission" date="2012-12" db="EMBL/GenBank/DDBJ databases">
        <title>Genome assembly of Fulvivirga imtechensis AK7.</title>
        <authorList>
            <person name="Nupur N."/>
            <person name="Khatri I."/>
            <person name="Kumar R."/>
            <person name="Subramanian S."/>
            <person name="Pinnaka A."/>
        </authorList>
    </citation>
    <scope>NUCLEOTIDE SEQUENCE [LARGE SCALE GENOMIC DNA]</scope>
    <source>
        <strain evidence="2 3">AK7</strain>
    </source>
</reference>
<comment type="caution">
    <text evidence="2">The sequence shown here is derived from an EMBL/GenBank/DDBJ whole genome shotgun (WGS) entry which is preliminary data.</text>
</comment>
<keyword evidence="1" id="KW-0812">Transmembrane</keyword>
<keyword evidence="1" id="KW-1133">Transmembrane helix</keyword>
<organism evidence="2 3">
    <name type="scientific">Fulvivirga imtechensis AK7</name>
    <dbReference type="NCBI Taxonomy" id="1237149"/>
    <lineage>
        <taxon>Bacteria</taxon>
        <taxon>Pseudomonadati</taxon>
        <taxon>Bacteroidota</taxon>
        <taxon>Cytophagia</taxon>
        <taxon>Cytophagales</taxon>
        <taxon>Fulvivirgaceae</taxon>
        <taxon>Fulvivirga</taxon>
    </lineage>
</organism>
<sequence>MDLDRIEQLLERYWECETTLEEEKELKKFFNSGKVPAKWQSVAPLFQYYEEEKKSGKLDGLFDEKIITEIQTQGPPEASAAGKGKVIKLFYNIARVAAVGLILITATYFVREEYINKKDTMDPYLADTFEDPKVAYEETKKALMMISKNFNKGRKEVRKVGVFSEAQDKVKDTEAL</sequence>
<dbReference type="RefSeq" id="WP_009577778.1">
    <property type="nucleotide sequence ID" value="NZ_AMZN01000004.1"/>
</dbReference>
<evidence type="ECO:0000313" key="2">
    <source>
        <dbReference type="EMBL" id="ELR73558.1"/>
    </source>
</evidence>
<dbReference type="Proteomes" id="UP000011135">
    <property type="component" value="Unassembled WGS sequence"/>
</dbReference>